<dbReference type="Gene3D" id="3.40.50.300">
    <property type="entry name" value="P-loop containing nucleotide triphosphate hydrolases"/>
    <property type="match status" value="1"/>
</dbReference>
<evidence type="ECO:0000313" key="6">
    <source>
        <dbReference type="EMBL" id="MDI9859969.1"/>
    </source>
</evidence>
<protein>
    <submittedName>
        <fullName evidence="6">AAA family ATPase</fullName>
    </submittedName>
</protein>
<evidence type="ECO:0000256" key="2">
    <source>
        <dbReference type="ARBA" id="ARBA00022840"/>
    </source>
</evidence>
<dbReference type="Gene3D" id="1.20.58.760">
    <property type="entry name" value="Peptidase M41"/>
    <property type="match status" value="1"/>
</dbReference>
<dbReference type="PANTHER" id="PTHR11638">
    <property type="entry name" value="ATP-DEPENDENT CLP PROTEASE"/>
    <property type="match status" value="1"/>
</dbReference>
<dbReference type="InterPro" id="IPR037219">
    <property type="entry name" value="Peptidase_M41-like"/>
</dbReference>
<reference evidence="6 7" key="1">
    <citation type="submission" date="2023-05" db="EMBL/GenBank/DDBJ databases">
        <title>Novel species of genus Flectobacillus isolated from stream in China.</title>
        <authorList>
            <person name="Lu H."/>
        </authorList>
    </citation>
    <scope>NUCLEOTIDE SEQUENCE [LARGE SCALE GENOMIC DNA]</scope>
    <source>
        <strain evidence="6 7">KCTC 42575</strain>
    </source>
</reference>
<dbReference type="PANTHER" id="PTHR11638:SF18">
    <property type="entry name" value="HEAT SHOCK PROTEIN 104"/>
    <property type="match status" value="1"/>
</dbReference>
<feature type="region of interest" description="Disordered" evidence="3">
    <location>
        <begin position="173"/>
        <end position="192"/>
    </location>
</feature>
<evidence type="ECO:0000259" key="5">
    <source>
        <dbReference type="Pfam" id="PF10431"/>
    </source>
</evidence>
<dbReference type="EMBL" id="JASHIF010000009">
    <property type="protein sequence ID" value="MDI9859969.1"/>
    <property type="molecule type" value="Genomic_DNA"/>
</dbReference>
<accession>A0ABT6Y8R5</accession>
<evidence type="ECO:0000259" key="4">
    <source>
        <dbReference type="Pfam" id="PF01434"/>
    </source>
</evidence>
<dbReference type="Pfam" id="PF01434">
    <property type="entry name" value="Peptidase_M41"/>
    <property type="match status" value="1"/>
</dbReference>
<dbReference type="Pfam" id="PF10431">
    <property type="entry name" value="ClpB_D2-small"/>
    <property type="match status" value="1"/>
</dbReference>
<dbReference type="InterPro" id="IPR050130">
    <property type="entry name" value="ClpA_ClpB"/>
</dbReference>
<dbReference type="Gene3D" id="1.10.8.60">
    <property type="match status" value="1"/>
</dbReference>
<sequence length="631" mass="72588">MSTEQKVEVNLEEINIKKRRLEVIKQELKSEFIGIDYIIDELINYIQIWYLMPDVLVRPIVVNLWGMTGVGKTDLIRRLVSKLEYQDRFVEVELSHGENYWYTSVASIFESNCINDGKPAIVLFDEIQRFYTIDPEGKVVTNTRSQDFWELLSDGRLSKKDNKESIDEYMQRYMHSSTQRQKRKNKPVDDDVADDDDDLVGLWEAYNLKKTFVLNESVHEIAEMKEDDMLKIMQQKRDKKTVFEPINHAKTLIIISGNLDEAYSMADEAGETDVDADIFRAFTEKITIIDIKKALSRKFKPEQVARFGNIHLIYRSLKKQDFNALIDLEVRKIQERNIEHFGLKTTVTDAVKQLVYQNGVFPVQGVRPVFSSIVDVVEANLSSVIFEALVESAEEITLDYNFVEKELIATWGETSEKRIPYIGKVDLIRQNNLPDMIANISVHESGHAVAYSLLLGVAPLQLKSRVASSYAGGFSFPHQIHMSEQNVLKKIKIYLAGGLAESLIFGEENVTIAQSFDREDAAGLVMEYIRKFGFDRNFASYYMSSAEYSMDMTVTDWPIEKMMKNLEQETQELLVQNKDYLVALSKVLFQKGSLKPEEVVEIAQKFGHTLKIHNENHLIIAPYQDTLDQQS</sequence>
<name>A0ABT6Y8R5_9BACT</name>
<keyword evidence="2" id="KW-0067">ATP-binding</keyword>
<dbReference type="Proteomes" id="UP001236507">
    <property type="component" value="Unassembled WGS sequence"/>
</dbReference>
<dbReference type="SUPFAM" id="SSF52540">
    <property type="entry name" value="P-loop containing nucleoside triphosphate hydrolases"/>
    <property type="match status" value="1"/>
</dbReference>
<evidence type="ECO:0000256" key="3">
    <source>
        <dbReference type="SAM" id="MobiDB-lite"/>
    </source>
</evidence>
<organism evidence="6 7">
    <name type="scientific">Flectobacillus roseus</name>
    <dbReference type="NCBI Taxonomy" id="502259"/>
    <lineage>
        <taxon>Bacteria</taxon>
        <taxon>Pseudomonadati</taxon>
        <taxon>Bacteroidota</taxon>
        <taxon>Cytophagia</taxon>
        <taxon>Cytophagales</taxon>
        <taxon>Flectobacillaceae</taxon>
        <taxon>Flectobacillus</taxon>
    </lineage>
</organism>
<dbReference type="InterPro" id="IPR027417">
    <property type="entry name" value="P-loop_NTPase"/>
</dbReference>
<gene>
    <name evidence="6" type="ORF">QM524_12180</name>
</gene>
<dbReference type="SUPFAM" id="SSF140990">
    <property type="entry name" value="FtsH protease domain-like"/>
    <property type="match status" value="1"/>
</dbReference>
<keyword evidence="1" id="KW-0547">Nucleotide-binding</keyword>
<dbReference type="InterPro" id="IPR019489">
    <property type="entry name" value="Clp_ATPase_C"/>
</dbReference>
<evidence type="ECO:0000313" key="7">
    <source>
        <dbReference type="Proteomes" id="UP001236507"/>
    </source>
</evidence>
<dbReference type="RefSeq" id="WP_283344804.1">
    <property type="nucleotide sequence ID" value="NZ_JASHIF010000009.1"/>
</dbReference>
<dbReference type="InterPro" id="IPR000642">
    <property type="entry name" value="Peptidase_M41"/>
</dbReference>
<keyword evidence="7" id="KW-1185">Reference proteome</keyword>
<feature type="domain" description="Clp ATPase C-terminal" evidence="5">
    <location>
        <begin position="317"/>
        <end position="397"/>
    </location>
</feature>
<feature type="domain" description="Peptidase M41" evidence="4">
    <location>
        <begin position="440"/>
        <end position="602"/>
    </location>
</feature>
<proteinExistence type="predicted"/>
<evidence type="ECO:0000256" key="1">
    <source>
        <dbReference type="ARBA" id="ARBA00022741"/>
    </source>
</evidence>
<comment type="caution">
    <text evidence="6">The sequence shown here is derived from an EMBL/GenBank/DDBJ whole genome shotgun (WGS) entry which is preliminary data.</text>
</comment>